<accession>A0A5S9M770</accession>
<dbReference type="InterPro" id="IPR036152">
    <property type="entry name" value="Asp/glu_Ase-like_sf"/>
</dbReference>
<dbReference type="GO" id="GO:0004067">
    <property type="term" value="F:asparaginase activity"/>
    <property type="evidence" value="ECO:0007669"/>
    <property type="project" value="UniProtKB-UniRule"/>
</dbReference>
<dbReference type="InterPro" id="IPR006034">
    <property type="entry name" value="Asparaginase/glutaminase-like"/>
</dbReference>
<evidence type="ECO:0000259" key="1">
    <source>
        <dbReference type="Pfam" id="PF17763"/>
    </source>
</evidence>
<name>A0A5S9M770_BACIA</name>
<dbReference type="Pfam" id="PF17763">
    <property type="entry name" value="Asparaginase_C"/>
    <property type="match status" value="1"/>
</dbReference>
<feature type="domain" description="Asparaginase/glutaminase C-terminal" evidence="1">
    <location>
        <begin position="7"/>
        <end position="87"/>
    </location>
</feature>
<dbReference type="Gene3D" id="3.40.50.40">
    <property type="match status" value="1"/>
</dbReference>
<dbReference type="PROSITE" id="PS51732">
    <property type="entry name" value="ASN_GLN_ASE_3"/>
    <property type="match status" value="1"/>
</dbReference>
<evidence type="ECO:0000313" key="2">
    <source>
        <dbReference type="EMBL" id="BBP87356.1"/>
    </source>
</evidence>
<proteinExistence type="predicted"/>
<dbReference type="InterPro" id="IPR027473">
    <property type="entry name" value="L-asparaginase_C"/>
</dbReference>
<dbReference type="SUPFAM" id="SSF53774">
    <property type="entry name" value="Glutaminase/Asparaginase"/>
    <property type="match status" value="1"/>
</dbReference>
<gene>
    <name evidence="2" type="ORF">BsIDN1_09740</name>
</gene>
<organism evidence="2 3">
    <name type="scientific">Bacillus safensis</name>
    <dbReference type="NCBI Taxonomy" id="561879"/>
    <lineage>
        <taxon>Bacteria</taxon>
        <taxon>Bacillati</taxon>
        <taxon>Bacillota</taxon>
        <taxon>Bacilli</taxon>
        <taxon>Bacillales</taxon>
        <taxon>Bacillaceae</taxon>
        <taxon>Bacillus</taxon>
    </lineage>
</organism>
<dbReference type="AlphaFoldDB" id="A0A5S9M770"/>
<protein>
    <recommendedName>
        <fullName evidence="1">Asparaginase/glutaminase C-terminal domain-containing protein</fullName>
    </recommendedName>
</protein>
<reference evidence="2 3" key="1">
    <citation type="submission" date="2019-12" db="EMBL/GenBank/DDBJ databases">
        <title>Full genome sequence of a Bacillus safensis strain isolated from commercially available natto in Indonesia.</title>
        <authorList>
            <person name="Yoshida M."/>
            <person name="Uomi M."/>
            <person name="Waturangi D."/>
            <person name="Ekaputri J.J."/>
            <person name="Setiamarga D.H.E."/>
        </authorList>
    </citation>
    <scope>NUCLEOTIDE SEQUENCE [LARGE SCALE GENOMIC DNA]</scope>
    <source>
        <strain evidence="2 3">IDN1</strain>
    </source>
</reference>
<dbReference type="PIRSF" id="PIRSF500176">
    <property type="entry name" value="L_ASNase"/>
    <property type="match status" value="1"/>
</dbReference>
<evidence type="ECO:0000313" key="3">
    <source>
        <dbReference type="Proteomes" id="UP000464658"/>
    </source>
</evidence>
<sequence>MIFYTAIKMIKKYMYDAAVKAGAKGIVVAAAGNGTMSTEAIKGATDAVKKDVVVVRSSRTGNGIVTREKTDDEHHFVSSDSLNPQKKHVFCSCWHDEDKRSS</sequence>
<dbReference type="PIRSF" id="PIRSF001220">
    <property type="entry name" value="L-ASNase_gatD"/>
    <property type="match status" value="1"/>
</dbReference>
<dbReference type="InterPro" id="IPR040919">
    <property type="entry name" value="Asparaginase_C"/>
</dbReference>
<dbReference type="Proteomes" id="UP000464658">
    <property type="component" value="Chromosome"/>
</dbReference>
<dbReference type="EMBL" id="AP021906">
    <property type="protein sequence ID" value="BBP87356.1"/>
    <property type="molecule type" value="Genomic_DNA"/>
</dbReference>